<evidence type="ECO:0000256" key="3">
    <source>
        <dbReference type="ARBA" id="ARBA00022676"/>
    </source>
</evidence>
<reference evidence="23 24" key="2">
    <citation type="journal article" date="2019" name="Nat. Med.">
        <title>A library of human gut bacterial isolates paired with longitudinal multiomics data enables mechanistic microbiome research.</title>
        <authorList>
            <person name="Poyet M."/>
            <person name="Groussin M."/>
            <person name="Gibbons S.M."/>
            <person name="Avila-Pacheco J."/>
            <person name="Jiang X."/>
            <person name="Kearney S.M."/>
            <person name="Perrotta A.R."/>
            <person name="Berdy B."/>
            <person name="Zhao S."/>
            <person name="Lieberman T.D."/>
            <person name="Swanson P.K."/>
            <person name="Smith M."/>
            <person name="Roesemann S."/>
            <person name="Alexander J.E."/>
            <person name="Rich S.A."/>
            <person name="Livny J."/>
            <person name="Vlamakis H."/>
            <person name="Clish C."/>
            <person name="Bullock K."/>
            <person name="Deik A."/>
            <person name="Scott J."/>
            <person name="Pierce K.A."/>
            <person name="Xavier R.J."/>
            <person name="Alm E.J."/>
        </authorList>
    </citation>
    <scope>NUCLEOTIDE SEQUENCE [LARGE SCALE GENOMIC DNA]</scope>
    <source>
        <strain evidence="17 24">BIOML-A1</strain>
        <strain evidence="18 23">BIOML-A7</strain>
    </source>
</reference>
<evidence type="ECO:0000256" key="1">
    <source>
        <dbReference type="ARBA" id="ARBA00004236"/>
    </source>
</evidence>
<keyword evidence="6" id="KW-0472">Membrane</keyword>
<evidence type="ECO:0000256" key="10">
    <source>
        <dbReference type="ARBA" id="ARBA00040345"/>
    </source>
</evidence>
<proteinExistence type="inferred from homology"/>
<dbReference type="EMBL" id="CYXO01000016">
    <property type="protein sequence ID" value="CUN19661.1"/>
    <property type="molecule type" value="Genomic_DNA"/>
</dbReference>
<comment type="similarity">
    <text evidence="9">Belongs to the glycosyltransferase 2 family. CrtQ subfamily.</text>
</comment>
<comment type="subcellular location">
    <subcellularLocation>
        <location evidence="1">Cell membrane</location>
    </subcellularLocation>
</comment>
<dbReference type="InterPro" id="IPR029044">
    <property type="entry name" value="Nucleotide-diphossugar_trans"/>
</dbReference>
<comment type="pathway">
    <text evidence="8">Carotenoid biosynthesis; staphyloxanthin biosynthesis; staphyloxanthin from farnesyl diphosphate: step 4/5.</text>
</comment>
<name>A0A174PIH3_9FIRM</name>
<dbReference type="EMBL" id="CYYY01000002">
    <property type="protein sequence ID" value="CUN48892.1"/>
    <property type="molecule type" value="Genomic_DNA"/>
</dbReference>
<evidence type="ECO:0000256" key="8">
    <source>
        <dbReference type="ARBA" id="ARBA00037904"/>
    </source>
</evidence>
<evidence type="ECO:0000313" key="17">
    <source>
        <dbReference type="EMBL" id="MZK09244.1"/>
    </source>
</evidence>
<reference evidence="19 20" key="1">
    <citation type="submission" date="2015-09" db="EMBL/GenBank/DDBJ databases">
        <authorList>
            <consortium name="Pathogen Informatics"/>
        </authorList>
    </citation>
    <scope>NUCLEOTIDE SEQUENCE [LARGE SCALE GENOMIC DNA]</scope>
    <source>
        <strain evidence="14 19">2789STDY5608851</strain>
        <strain evidence="15 20">2789STDY5608866</strain>
        <strain evidence="16 21">2789STDY5834914</strain>
        <strain evidence="13 22">2789STDY5834961</strain>
    </source>
</reference>
<dbReference type="GO" id="GO:0016757">
    <property type="term" value="F:glycosyltransferase activity"/>
    <property type="evidence" value="ECO:0007669"/>
    <property type="project" value="UniProtKB-KW"/>
</dbReference>
<dbReference type="SUPFAM" id="SSF53448">
    <property type="entry name" value="Nucleotide-diphospho-sugar transferases"/>
    <property type="match status" value="2"/>
</dbReference>
<dbReference type="Gene3D" id="3.90.550.10">
    <property type="entry name" value="Spore Coat Polysaccharide Biosynthesis Protein SpsA, Chain A"/>
    <property type="match status" value="1"/>
</dbReference>
<dbReference type="Proteomes" id="UP000446719">
    <property type="component" value="Unassembled WGS sequence"/>
</dbReference>
<evidence type="ECO:0000256" key="9">
    <source>
        <dbReference type="ARBA" id="ARBA00038120"/>
    </source>
</evidence>
<dbReference type="RefSeq" id="WP_022415873.1">
    <property type="nucleotide sequence ID" value="NZ_CABIWY010000002.1"/>
</dbReference>
<dbReference type="GeneID" id="96228835"/>
<evidence type="ECO:0000313" key="21">
    <source>
        <dbReference type="Proteomes" id="UP000095485"/>
    </source>
</evidence>
<evidence type="ECO:0000313" key="24">
    <source>
        <dbReference type="Proteomes" id="UP000449249"/>
    </source>
</evidence>
<dbReference type="Pfam" id="PF09837">
    <property type="entry name" value="DUF2064"/>
    <property type="match status" value="1"/>
</dbReference>
<dbReference type="NCBIfam" id="TIGR04283">
    <property type="entry name" value="glyco_like_mftF"/>
    <property type="match status" value="1"/>
</dbReference>
<evidence type="ECO:0000256" key="4">
    <source>
        <dbReference type="ARBA" id="ARBA00022679"/>
    </source>
</evidence>
<dbReference type="InterPro" id="IPR018641">
    <property type="entry name" value="Trfase_1_rSAM/seldom-assoc"/>
</dbReference>
<evidence type="ECO:0000313" key="15">
    <source>
        <dbReference type="EMBL" id="CUN48892.1"/>
    </source>
</evidence>
<dbReference type="EMBL" id="WWSB01000003">
    <property type="protein sequence ID" value="MZK17246.1"/>
    <property type="molecule type" value="Genomic_DNA"/>
</dbReference>
<evidence type="ECO:0000313" key="18">
    <source>
        <dbReference type="EMBL" id="MZK17246.1"/>
    </source>
</evidence>
<evidence type="ECO:0000313" key="19">
    <source>
        <dbReference type="Proteomes" id="UP000095380"/>
    </source>
</evidence>
<dbReference type="Proteomes" id="UP000095439">
    <property type="component" value="Unassembled WGS sequence"/>
</dbReference>
<dbReference type="AlphaFoldDB" id="A0A174PIH3"/>
<evidence type="ECO:0000256" key="5">
    <source>
        <dbReference type="ARBA" id="ARBA00022746"/>
    </source>
</evidence>
<keyword evidence="3 16" id="KW-0328">Glycosyltransferase</keyword>
<evidence type="ECO:0000313" key="13">
    <source>
        <dbReference type="EMBL" id="CUN19661.1"/>
    </source>
</evidence>
<dbReference type="GO" id="GO:0016117">
    <property type="term" value="P:carotenoid biosynthetic process"/>
    <property type="evidence" value="ECO:0007669"/>
    <property type="project" value="UniProtKB-KW"/>
</dbReference>
<dbReference type="EMBL" id="CYYM01000001">
    <property type="protein sequence ID" value="CUN41427.1"/>
    <property type="molecule type" value="Genomic_DNA"/>
</dbReference>
<dbReference type="Proteomes" id="UP000095597">
    <property type="component" value="Unassembled WGS sequence"/>
</dbReference>
<gene>
    <name evidence="14" type="ORF">ERS852408_00248</name>
    <name evidence="15" type="ORF">ERS852423_00591</name>
    <name evidence="16" type="ORF">ERS852526_01539</name>
    <name evidence="13" type="ORF">ERS852573_02396</name>
    <name evidence="18" type="ORF">GT565_03740</name>
    <name evidence="17" type="ORF">GT576_02520</name>
</gene>
<evidence type="ECO:0000313" key="20">
    <source>
        <dbReference type="Proteomes" id="UP000095439"/>
    </source>
</evidence>
<evidence type="ECO:0000256" key="7">
    <source>
        <dbReference type="ARBA" id="ARBA00037281"/>
    </source>
</evidence>
<dbReference type="CDD" id="cd02522">
    <property type="entry name" value="GT_2_like_a"/>
    <property type="match status" value="1"/>
</dbReference>
<keyword evidence="2" id="KW-1003">Cell membrane</keyword>
<dbReference type="PANTHER" id="PTHR43646:SF2">
    <property type="entry name" value="GLYCOSYLTRANSFERASE 2-LIKE DOMAIN-CONTAINING PROTEIN"/>
    <property type="match status" value="1"/>
</dbReference>
<feature type="domain" description="Glycosyltransferase 2-like" evidence="12">
    <location>
        <begin position="221"/>
        <end position="331"/>
    </location>
</feature>
<dbReference type="InterPro" id="IPR001173">
    <property type="entry name" value="Glyco_trans_2-like"/>
</dbReference>
<dbReference type="Proteomes" id="UP000095485">
    <property type="component" value="Unassembled WGS sequence"/>
</dbReference>
<keyword evidence="4 16" id="KW-0808">Transferase</keyword>
<evidence type="ECO:0000313" key="23">
    <source>
        <dbReference type="Proteomes" id="UP000446719"/>
    </source>
</evidence>
<keyword evidence="11" id="KW-0175">Coiled coil</keyword>
<evidence type="ECO:0000259" key="12">
    <source>
        <dbReference type="Pfam" id="PF00535"/>
    </source>
</evidence>
<dbReference type="NCBIfam" id="TIGR04282">
    <property type="entry name" value="glyco_like_cofC"/>
    <property type="match status" value="1"/>
</dbReference>
<feature type="coiled-coil region" evidence="11">
    <location>
        <begin position="226"/>
        <end position="253"/>
    </location>
</feature>
<evidence type="ECO:0000256" key="11">
    <source>
        <dbReference type="SAM" id="Coils"/>
    </source>
</evidence>
<dbReference type="InterPro" id="IPR026461">
    <property type="entry name" value="Trfase_2_rSAM/seldom_assoc"/>
</dbReference>
<dbReference type="Proteomes" id="UP000095380">
    <property type="component" value="Unassembled WGS sequence"/>
</dbReference>
<evidence type="ECO:0000256" key="6">
    <source>
        <dbReference type="ARBA" id="ARBA00023136"/>
    </source>
</evidence>
<evidence type="ECO:0000313" key="22">
    <source>
        <dbReference type="Proteomes" id="UP000095597"/>
    </source>
</evidence>
<evidence type="ECO:0000256" key="2">
    <source>
        <dbReference type="ARBA" id="ARBA00022475"/>
    </source>
</evidence>
<dbReference type="STRING" id="88431.ERS852423_00591"/>
<dbReference type="OrthoDB" id="9810303at2"/>
<dbReference type="EMBL" id="WWSH01000002">
    <property type="protein sequence ID" value="MZK09244.1"/>
    <property type="molecule type" value="Genomic_DNA"/>
</dbReference>
<dbReference type="EMBL" id="CZAY01000010">
    <property type="protein sequence ID" value="CUP60822.1"/>
    <property type="molecule type" value="Genomic_DNA"/>
</dbReference>
<comment type="function">
    <text evidence="7">Catalyzes the glycosylation of 4,4'-diaponeurosporenoate, i.e. the esterification of glucose at the C1'' position with the carboxyl group of 4,4'-diaponeurosporenic acid, to form glycosyl-4,4'-diaponeurosporenoate. This is a step in the biosynthesis of staphyloxanthin, an orange pigment present in most staphylococci strains.</text>
</comment>
<protein>
    <recommendedName>
        <fullName evidence="10">4,4'-diaponeurosporenoate glycosyltransferase</fullName>
    </recommendedName>
</protein>
<organism evidence="16 21">
    <name type="scientific">Dorea longicatena</name>
    <dbReference type="NCBI Taxonomy" id="88431"/>
    <lineage>
        <taxon>Bacteria</taxon>
        <taxon>Bacillati</taxon>
        <taxon>Bacillota</taxon>
        <taxon>Clostridia</taxon>
        <taxon>Lachnospirales</taxon>
        <taxon>Lachnospiraceae</taxon>
        <taxon>Dorea</taxon>
    </lineage>
</organism>
<evidence type="ECO:0000313" key="16">
    <source>
        <dbReference type="EMBL" id="CUP60822.1"/>
    </source>
</evidence>
<dbReference type="GO" id="GO:0005886">
    <property type="term" value="C:plasma membrane"/>
    <property type="evidence" value="ECO:0007669"/>
    <property type="project" value="UniProtKB-SubCell"/>
</dbReference>
<dbReference type="Pfam" id="PF00535">
    <property type="entry name" value="Glycos_transf_2"/>
    <property type="match status" value="1"/>
</dbReference>
<accession>A0A174PIH3</accession>
<sequence length="443" mass="51322">MKRAVIVFTRVPIPGQTKTRMMPYFSPEECAKLHENFLKDIAQECEKVNADIFVCYTPKKGKAYLEKLFRKAKEYIPQTGEGLGERMYQAIEYVLEKGYDSCVLIGTDIPELKCSDLEYAFRLLDVNDVVFGPTVDEGYYLVGMKRPVCEVFEKKTYGTGNVLEQTVQPLQEMGLTIGYVRRLQDMDDRDDITAYRSRMRTQKLLQNTHTGRYLLKKQKISIIVPIYNEETTIEKLLEQLENLQGKCEIILVDGGSTDATLSMIRPGFKVLHSEKGRANQMNLGAKESTGDILFFLHSDSELPKRPLEEIKAVIKDHEAGCFGIAFHSRQFFMWTCRVISNHRIKDRKVMFGDQGIFITRELFFKAGMFPALPIMEDYQFSLTLKEMGVKLGIARHRIYTSDRRFPKKVIPQLKVMWKMNRLRKMYRDGVPIETISKLYKDVR</sequence>
<keyword evidence="5" id="KW-0125">Carotenoid biosynthesis</keyword>
<dbReference type="PANTHER" id="PTHR43646">
    <property type="entry name" value="GLYCOSYLTRANSFERASE"/>
    <property type="match status" value="1"/>
</dbReference>
<dbReference type="Proteomes" id="UP000449249">
    <property type="component" value="Unassembled WGS sequence"/>
</dbReference>
<evidence type="ECO:0000313" key="14">
    <source>
        <dbReference type="EMBL" id="CUN41427.1"/>
    </source>
</evidence>